<keyword evidence="2" id="KW-1185">Reference proteome</keyword>
<geneLocation type="plasmid" evidence="2">
    <name>pthaf100_a</name>
</geneLocation>
<sequence length="189" mass="21148">MTTITGTNSTTLFSGMEQTEQMSLSQLKAAVMHDRATETEENVRYKLVDMQQQTNEMKAINDVMQMLRNDISNIKGNKDDSKGQMSKEVVQFLSDNVQGFEPHNDLLLGTGKYGPLGRQYFTGTRVFTRADMQLQLDNVKAVYDNLASQGSIDMIRTNDAMSKNKNAVDAYSTIVKNDGDAKEGIIRNM</sequence>
<keyword evidence="1" id="KW-0614">Plasmid</keyword>
<dbReference type="RefSeq" id="WP_152431817.1">
    <property type="nucleotide sequence ID" value="NZ_CP045351.1"/>
</dbReference>
<gene>
    <name evidence="1" type="ORF">FIV01_15175</name>
</gene>
<dbReference type="Proteomes" id="UP000326936">
    <property type="component" value="Plasmid pTHAF100_a"/>
</dbReference>
<dbReference type="AlphaFoldDB" id="A0A5P9CN47"/>
<dbReference type="KEGG" id="vaq:FIV01_15175"/>
<reference evidence="1 2" key="1">
    <citation type="submission" date="2019-10" db="EMBL/GenBank/DDBJ databases">
        <title>Complete genome sequence of Vibrio sp. strain THAF100, isolated from non-filtered water from the water column of tank 6 of a marine aquarium containing stony-coral fragments. Water maintained at 26 degree C.</title>
        <authorList>
            <person name="Ruckert C."/>
            <person name="Franco A."/>
            <person name="Kalinowski J."/>
            <person name="Glaeser S."/>
        </authorList>
    </citation>
    <scope>NUCLEOTIDE SEQUENCE [LARGE SCALE GENOMIC DNA]</scope>
    <source>
        <strain evidence="1 2">THAF100</strain>
        <plasmid evidence="2">pthaf100_a</plasmid>
    </source>
</reference>
<protein>
    <submittedName>
        <fullName evidence="1">Uncharacterized protein</fullName>
    </submittedName>
</protein>
<organism evidence="1 2">
    <name type="scientific">Vibrio aquimaris</name>
    <dbReference type="NCBI Taxonomy" id="2587862"/>
    <lineage>
        <taxon>Bacteria</taxon>
        <taxon>Pseudomonadati</taxon>
        <taxon>Pseudomonadota</taxon>
        <taxon>Gammaproteobacteria</taxon>
        <taxon>Vibrionales</taxon>
        <taxon>Vibrionaceae</taxon>
        <taxon>Vibrio</taxon>
    </lineage>
</organism>
<evidence type="ECO:0000313" key="2">
    <source>
        <dbReference type="Proteomes" id="UP000326936"/>
    </source>
</evidence>
<proteinExistence type="predicted"/>
<accession>A0A5P9CN47</accession>
<evidence type="ECO:0000313" key="1">
    <source>
        <dbReference type="EMBL" id="QFT27728.1"/>
    </source>
</evidence>
<name>A0A5P9CN47_9VIBR</name>
<dbReference type="EMBL" id="CP045351">
    <property type="protein sequence ID" value="QFT27728.1"/>
    <property type="molecule type" value="Genomic_DNA"/>
</dbReference>